<keyword evidence="10" id="KW-1185">Reference proteome</keyword>
<dbReference type="SUPFAM" id="SSF141986">
    <property type="entry name" value="LD-carboxypeptidase A C-terminal domain-like"/>
    <property type="match status" value="1"/>
</dbReference>
<protein>
    <submittedName>
        <fullName evidence="9">LD-carboxypeptidase</fullName>
    </submittedName>
</protein>
<feature type="domain" description="LD-carboxypeptidase C-terminal" evidence="8">
    <location>
        <begin position="215"/>
        <end position="328"/>
    </location>
</feature>
<dbReference type="Pfam" id="PF02016">
    <property type="entry name" value="Peptidase_S66"/>
    <property type="match status" value="1"/>
</dbReference>
<dbReference type="GO" id="GO:0004180">
    <property type="term" value="F:carboxypeptidase activity"/>
    <property type="evidence" value="ECO:0007669"/>
    <property type="project" value="UniProtKB-KW"/>
</dbReference>
<evidence type="ECO:0000313" key="9">
    <source>
        <dbReference type="EMBL" id="RDH41891.1"/>
    </source>
</evidence>
<keyword evidence="3" id="KW-0645">Protease</keyword>
<evidence type="ECO:0000259" key="8">
    <source>
        <dbReference type="Pfam" id="PF17676"/>
    </source>
</evidence>
<dbReference type="PIRSF" id="PIRSF028757">
    <property type="entry name" value="LD-carboxypeptidase"/>
    <property type="match status" value="1"/>
</dbReference>
<keyword evidence="4" id="KW-0378">Hydrolase</keyword>
<sequence length="348" mass="39459">MLDLVVILICSKKISMIKEVIVIIVCILFSHNLLAKNYEQVALIAVSSQYDETKISKIKSTLEKANYLVTTKYLNQVVSDFGYVNTDEERAKNLINALKDKQIDIIWFVKGGGGGINLLPYLYEVKNKLTIVSPKLVVGFSDVTAIHTFINEELGWKSMHGVVASYNEEIIPNDGEKPIINDLEPLPDILSITQNGIQYENIEPLNKQARKEIAGELRGGNLTLITSLFSTRFEPNLKNKVLIIEDVGVSFRQLDRTLHQLLYKKEFDIKGIIFGQFYPLDPRDEQRLIYKSVIKRFAEQVNKPVYYYPFIGHGRKNKPVLLGNNVTIKCDNKSAYCTLSQPGITTKN</sequence>
<dbReference type="Gene3D" id="3.50.30.60">
    <property type="entry name" value="LD-carboxypeptidase A C-terminal domain-like"/>
    <property type="match status" value="1"/>
</dbReference>
<dbReference type="InterPro" id="IPR003507">
    <property type="entry name" value="S66_fam"/>
</dbReference>
<evidence type="ECO:0000256" key="4">
    <source>
        <dbReference type="ARBA" id="ARBA00022801"/>
    </source>
</evidence>
<comment type="caution">
    <text evidence="9">The sequence shown here is derived from an EMBL/GenBank/DDBJ whole genome shotgun (WGS) entry which is preliminary data.</text>
</comment>
<dbReference type="GO" id="GO:0008236">
    <property type="term" value="F:serine-type peptidase activity"/>
    <property type="evidence" value="ECO:0007669"/>
    <property type="project" value="UniProtKB-KW"/>
</dbReference>
<dbReference type="InterPro" id="IPR040921">
    <property type="entry name" value="Peptidase_S66C"/>
</dbReference>
<dbReference type="PANTHER" id="PTHR30237">
    <property type="entry name" value="MURAMOYLTETRAPEPTIDE CARBOXYPEPTIDASE"/>
    <property type="match status" value="1"/>
</dbReference>
<dbReference type="GO" id="GO:0006508">
    <property type="term" value="P:proteolysis"/>
    <property type="evidence" value="ECO:0007669"/>
    <property type="project" value="UniProtKB-KW"/>
</dbReference>
<dbReference type="AlphaFoldDB" id="A0A4V1IMY9"/>
<evidence type="ECO:0000256" key="2">
    <source>
        <dbReference type="ARBA" id="ARBA00022645"/>
    </source>
</evidence>
<feature type="active site" description="Nucleophile" evidence="6">
    <location>
        <position position="141"/>
    </location>
</feature>
<feature type="domain" description="LD-carboxypeptidase N-terminal" evidence="7">
    <location>
        <begin position="41"/>
        <end position="161"/>
    </location>
</feature>
<dbReference type="EMBL" id="NDXW01000002">
    <property type="protein sequence ID" value="RDH41891.1"/>
    <property type="molecule type" value="Genomic_DNA"/>
</dbReference>
<evidence type="ECO:0000256" key="1">
    <source>
        <dbReference type="ARBA" id="ARBA00010233"/>
    </source>
</evidence>
<comment type="similarity">
    <text evidence="1">Belongs to the peptidase S66 family.</text>
</comment>
<keyword evidence="5" id="KW-0720">Serine protease</keyword>
<dbReference type="InterPro" id="IPR027461">
    <property type="entry name" value="Carboxypeptidase_A_C_sf"/>
</dbReference>
<proteinExistence type="inferred from homology"/>
<dbReference type="Gene3D" id="3.40.50.10740">
    <property type="entry name" value="Class I glutamine amidotransferase-like"/>
    <property type="match status" value="1"/>
</dbReference>
<evidence type="ECO:0000259" key="7">
    <source>
        <dbReference type="Pfam" id="PF02016"/>
    </source>
</evidence>
<organism evidence="9 10">
    <name type="scientific">Zooshikella ganghwensis</name>
    <dbReference type="NCBI Taxonomy" id="202772"/>
    <lineage>
        <taxon>Bacteria</taxon>
        <taxon>Pseudomonadati</taxon>
        <taxon>Pseudomonadota</taxon>
        <taxon>Gammaproteobacteria</taxon>
        <taxon>Oceanospirillales</taxon>
        <taxon>Zooshikellaceae</taxon>
        <taxon>Zooshikella</taxon>
    </lineage>
</organism>
<evidence type="ECO:0000256" key="3">
    <source>
        <dbReference type="ARBA" id="ARBA00022670"/>
    </source>
</evidence>
<dbReference type="Proteomes" id="UP000257039">
    <property type="component" value="Unassembled WGS sequence"/>
</dbReference>
<keyword evidence="2 9" id="KW-0121">Carboxypeptidase</keyword>
<dbReference type="CDD" id="cd07025">
    <property type="entry name" value="Peptidase_S66"/>
    <property type="match status" value="1"/>
</dbReference>
<feature type="active site" description="Charge relay system" evidence="6">
    <location>
        <position position="313"/>
    </location>
</feature>
<dbReference type="SUPFAM" id="SSF52317">
    <property type="entry name" value="Class I glutamine amidotransferase-like"/>
    <property type="match status" value="1"/>
</dbReference>
<evidence type="ECO:0000313" key="10">
    <source>
        <dbReference type="Proteomes" id="UP000257039"/>
    </source>
</evidence>
<dbReference type="InterPro" id="IPR027478">
    <property type="entry name" value="LdcA_N"/>
</dbReference>
<dbReference type="InterPro" id="IPR029062">
    <property type="entry name" value="Class_I_gatase-like"/>
</dbReference>
<evidence type="ECO:0000256" key="5">
    <source>
        <dbReference type="ARBA" id="ARBA00022825"/>
    </source>
</evidence>
<accession>A0A4V1IMY9</accession>
<gene>
    <name evidence="9" type="ORF">B9G39_26090</name>
</gene>
<dbReference type="Pfam" id="PF17676">
    <property type="entry name" value="Peptidase_S66C"/>
    <property type="match status" value="1"/>
</dbReference>
<reference evidence="9 10" key="1">
    <citation type="submission" date="2017-04" db="EMBL/GenBank/DDBJ databases">
        <title>Draft genome sequence of Zooshikella ganghwensis VG4 isolated from Red Sea sediments.</title>
        <authorList>
            <person name="Rehman Z."/>
            <person name="Alam I."/>
            <person name="Kamau A."/>
            <person name="Bajic V."/>
            <person name="Leiknes T."/>
        </authorList>
    </citation>
    <scope>NUCLEOTIDE SEQUENCE [LARGE SCALE GENOMIC DNA]</scope>
    <source>
        <strain evidence="9 10">VG4</strain>
    </source>
</reference>
<evidence type="ECO:0000256" key="6">
    <source>
        <dbReference type="PIRSR" id="PIRSR028757-1"/>
    </source>
</evidence>
<feature type="active site" description="Charge relay system" evidence="6">
    <location>
        <position position="245"/>
    </location>
</feature>
<dbReference type="InterPro" id="IPR040449">
    <property type="entry name" value="Peptidase_S66_N"/>
</dbReference>
<name>A0A4V1IMY9_9GAMM</name>
<dbReference type="PANTHER" id="PTHR30237:SF2">
    <property type="entry name" value="MUREIN TETRAPEPTIDE CARBOXYPEPTIDASE"/>
    <property type="match status" value="1"/>
</dbReference>